<comment type="caution">
    <text evidence="2">The sequence shown here is derived from an EMBL/GenBank/DDBJ whole genome shotgun (WGS) entry which is preliminary data.</text>
</comment>
<organism evidence="2 3">
    <name type="scientific">Limnofasciculus baicalensis BBK-W-15</name>
    <dbReference type="NCBI Taxonomy" id="2699891"/>
    <lineage>
        <taxon>Bacteria</taxon>
        <taxon>Bacillati</taxon>
        <taxon>Cyanobacteriota</taxon>
        <taxon>Cyanophyceae</taxon>
        <taxon>Coleofasciculales</taxon>
        <taxon>Coleofasciculaceae</taxon>
        <taxon>Limnofasciculus</taxon>
        <taxon>Limnofasciculus baicalensis</taxon>
    </lineage>
</organism>
<dbReference type="EMBL" id="JAMZMM010000037">
    <property type="protein sequence ID" value="MCP2728041.1"/>
    <property type="molecule type" value="Genomic_DNA"/>
</dbReference>
<dbReference type="Proteomes" id="UP001204953">
    <property type="component" value="Unassembled WGS sequence"/>
</dbReference>
<dbReference type="RefSeq" id="WP_254010844.1">
    <property type="nucleotide sequence ID" value="NZ_JAMZMM010000037.1"/>
</dbReference>
<evidence type="ECO:0000313" key="2">
    <source>
        <dbReference type="EMBL" id="MCP2728041.1"/>
    </source>
</evidence>
<sequence>MTNDSDSAIAYAVILLRHYGFELRGYTPEELVNIWLNNYQAHWIRLAVIESLYRGRYKAVSVEQILTIWLRRGQPFHRFNGEFERLISRKLPKNLTSKFYGTTTEFNLEAMLLSGMESYEDTTATCSVSTDMGLSQMVKIPDDRGIFEVSIEEELEFRIESENSPPEIIEIEDTRETSLELDTLPPETVTNSHDRLYPKIHWSPREGQKTPINQFTPPPDSSDFYQKLKKVAQKQDEN</sequence>
<evidence type="ECO:0000256" key="1">
    <source>
        <dbReference type="SAM" id="MobiDB-lite"/>
    </source>
</evidence>
<name>A0AAE3KLU9_9CYAN</name>
<proteinExistence type="predicted"/>
<reference evidence="2" key="1">
    <citation type="submission" date="2022-06" db="EMBL/GenBank/DDBJ databases">
        <title>New cyanobacteria of genus Symplocastrum in benthos of Lake Baikal.</title>
        <authorList>
            <person name="Sorokovikova E."/>
            <person name="Tikhonova I."/>
            <person name="Krasnopeev A."/>
            <person name="Evseev P."/>
            <person name="Gladkikh A."/>
            <person name="Belykh O."/>
        </authorList>
    </citation>
    <scope>NUCLEOTIDE SEQUENCE</scope>
    <source>
        <strain evidence="2">BBK-W-15</strain>
    </source>
</reference>
<accession>A0AAE3KLU9</accession>
<keyword evidence="3" id="KW-1185">Reference proteome</keyword>
<gene>
    <name evidence="2" type="ORF">NJ959_06055</name>
</gene>
<feature type="compositionally biased region" description="Basic and acidic residues" evidence="1">
    <location>
        <begin position="192"/>
        <end position="208"/>
    </location>
</feature>
<feature type="region of interest" description="Disordered" evidence="1">
    <location>
        <begin position="184"/>
        <end position="238"/>
    </location>
</feature>
<protein>
    <submittedName>
        <fullName evidence="2">Uncharacterized protein</fullName>
    </submittedName>
</protein>
<dbReference type="AlphaFoldDB" id="A0AAE3KLU9"/>
<evidence type="ECO:0000313" key="3">
    <source>
        <dbReference type="Proteomes" id="UP001204953"/>
    </source>
</evidence>